<name>X8BGC1_MYCXE</name>
<comment type="caution">
    <text evidence="1">The sequence shown here is derived from an EMBL/GenBank/DDBJ whole genome shotgun (WGS) entry which is preliminary data.</text>
</comment>
<evidence type="ECO:0000313" key="1">
    <source>
        <dbReference type="EMBL" id="EUA42115.1"/>
    </source>
</evidence>
<reference evidence="1" key="1">
    <citation type="submission" date="2014-01" db="EMBL/GenBank/DDBJ databases">
        <authorList>
            <person name="Brown-Elliot B."/>
            <person name="Wallace R."/>
            <person name="Lenaerts A."/>
            <person name="Ordway D."/>
            <person name="DeGroote M.A."/>
            <person name="Parker T."/>
            <person name="Sizemore C."/>
            <person name="Tallon L.J."/>
            <person name="Sadzewicz L.K."/>
            <person name="Sengamalay N."/>
            <person name="Fraser C.M."/>
            <person name="Hine E."/>
            <person name="Shefchek K.A."/>
            <person name="Das S.P."/>
            <person name="Tettelin H."/>
        </authorList>
    </citation>
    <scope>NUCLEOTIDE SEQUENCE [LARGE SCALE GENOMIC DNA]</scope>
    <source>
        <strain evidence="1">4042</strain>
    </source>
</reference>
<organism evidence="1">
    <name type="scientific">Mycobacterium xenopi 4042</name>
    <dbReference type="NCBI Taxonomy" id="1299334"/>
    <lineage>
        <taxon>Bacteria</taxon>
        <taxon>Bacillati</taxon>
        <taxon>Actinomycetota</taxon>
        <taxon>Actinomycetes</taxon>
        <taxon>Mycobacteriales</taxon>
        <taxon>Mycobacteriaceae</taxon>
        <taxon>Mycobacterium</taxon>
    </lineage>
</organism>
<dbReference type="AlphaFoldDB" id="X8BGC1"/>
<gene>
    <name evidence="1" type="ORF">I553_5975</name>
</gene>
<dbReference type="EMBL" id="JAOB01000042">
    <property type="protein sequence ID" value="EUA42115.1"/>
    <property type="molecule type" value="Genomic_DNA"/>
</dbReference>
<proteinExistence type="predicted"/>
<sequence>MDALIAVLGAATNADVPTDNTAGQAGYAEREQKLNEAMTKFPANEEQSAAQLAAVGDPNQMLQMAQQVPQMASGIAQGMTGALSGVTQPLNQIPQQLSQVGQQAMQMGMGALQHGGGAAAAESVPAELLGVGGGLGGAGTDLAGAGGGGGQLAWEEPPRPRCSGRRPLLQLAPCRCPRRARLWRRRVHRNRPPRRAAGWGLCRWSLLAVCTVLAEQVRMKSPTPSGSLRRR</sequence>
<protein>
    <submittedName>
        <fullName evidence="1">Uncharacterized protein</fullName>
    </submittedName>
</protein>
<accession>X8BGC1</accession>
<dbReference type="PATRIC" id="fig|1299334.3.peg.4139"/>